<name>A0AAV2IAX6_LYMST</name>
<evidence type="ECO:0000313" key="8">
    <source>
        <dbReference type="Proteomes" id="UP001497497"/>
    </source>
</evidence>
<evidence type="ECO:0000256" key="3">
    <source>
        <dbReference type="ARBA" id="ARBA00023170"/>
    </source>
</evidence>
<gene>
    <name evidence="7" type="ORF">GSLYS_00017486001</name>
</gene>
<dbReference type="EMBL" id="CAXITT010000586">
    <property type="protein sequence ID" value="CAL1543973.1"/>
    <property type="molecule type" value="Genomic_DNA"/>
</dbReference>
<keyword evidence="6" id="KW-1133">Transmembrane helix</keyword>
<feature type="transmembrane region" description="Helical" evidence="6">
    <location>
        <begin position="20"/>
        <end position="40"/>
    </location>
</feature>
<proteinExistence type="predicted"/>
<feature type="transmembrane region" description="Helical" evidence="6">
    <location>
        <begin position="140"/>
        <end position="161"/>
    </location>
</feature>
<feature type="transmembrane region" description="Helical" evidence="6">
    <location>
        <begin position="349"/>
        <end position="370"/>
    </location>
</feature>
<feature type="transmembrane region" description="Helical" evidence="6">
    <location>
        <begin position="181"/>
        <end position="202"/>
    </location>
</feature>
<evidence type="ECO:0000313" key="7">
    <source>
        <dbReference type="EMBL" id="CAL1543973.1"/>
    </source>
</evidence>
<evidence type="ECO:0008006" key="9">
    <source>
        <dbReference type="Google" id="ProtNLM"/>
    </source>
</evidence>
<evidence type="ECO:0000256" key="1">
    <source>
        <dbReference type="ARBA" id="ARBA00004141"/>
    </source>
</evidence>
<comment type="subcellular location">
    <subcellularLocation>
        <location evidence="1">Membrane</location>
        <topology evidence="1">Multi-pass membrane protein</topology>
    </subcellularLocation>
</comment>
<keyword evidence="6" id="KW-0812">Transmembrane</keyword>
<keyword evidence="2" id="KW-0297">G-protein coupled receptor</keyword>
<evidence type="ECO:0000256" key="6">
    <source>
        <dbReference type="SAM" id="Phobius"/>
    </source>
</evidence>
<comment type="caution">
    <text evidence="7">The sequence shown here is derived from an EMBL/GenBank/DDBJ whole genome shotgun (WGS) entry which is preliminary data.</text>
</comment>
<dbReference type="GO" id="GO:0004930">
    <property type="term" value="F:G protein-coupled receptor activity"/>
    <property type="evidence" value="ECO:0007669"/>
    <property type="project" value="UniProtKB-KW"/>
</dbReference>
<feature type="transmembrane region" description="Helical" evidence="6">
    <location>
        <begin position="61"/>
        <end position="81"/>
    </location>
</feature>
<dbReference type="PANTHER" id="PTHR24248">
    <property type="entry name" value="ADRENERGIC RECEPTOR-RELATED G-PROTEIN COUPLED RECEPTOR"/>
    <property type="match status" value="1"/>
</dbReference>
<keyword evidence="6" id="KW-0472">Membrane</keyword>
<feature type="region of interest" description="Disordered" evidence="5">
    <location>
        <begin position="234"/>
        <end position="306"/>
    </location>
</feature>
<sequence length="413" mass="45743">MDLLNSFISFQSPDIDERTYLFTSRGLSLCFIALIIVMTVSLIFKNVRRCDFYLKPKNQTIISLAIGDLFCALYSLTALARSYFESDSLREFYCSVEVTPVLYRSCLLNFLHAFGLMALGIELLLRHRISHQANSRVKKILIPLLFSAGPWLLALVLMLPICSVSFSTSELSCRCTQNTGGVVASIIIPAFAAVIVSIFVNCRVLPTAQYQQPVPTQVIAMTTVSTTSTLQHIHDPGAIPGPPQANGYPAYLTPQPLLPGQNAPQDQQIPKLYNPNVDQQPYIPNNQQPDVDQQPYNPHTHQPHVDQPAFIPSVAQQPNNGSQFQPGAATVRPGAVTTTANINTEKARLMSISICFLVFVLPYAIFQIGYENNSSLVIILDVTAYTAISDLVMWLMVFRSYLTPAMMWGYSDA</sequence>
<feature type="transmembrane region" description="Helical" evidence="6">
    <location>
        <begin position="101"/>
        <end position="119"/>
    </location>
</feature>
<keyword evidence="8" id="KW-1185">Reference proteome</keyword>
<keyword evidence="3" id="KW-0675">Receptor</keyword>
<dbReference type="Proteomes" id="UP001497497">
    <property type="component" value="Unassembled WGS sequence"/>
</dbReference>
<protein>
    <recommendedName>
        <fullName evidence="9">G-protein coupled receptors family 1 profile domain-containing protein</fullName>
    </recommendedName>
</protein>
<dbReference type="AlphaFoldDB" id="A0AAV2IAX6"/>
<reference evidence="7 8" key="1">
    <citation type="submission" date="2024-04" db="EMBL/GenBank/DDBJ databases">
        <authorList>
            <consortium name="Genoscope - CEA"/>
            <person name="William W."/>
        </authorList>
    </citation>
    <scope>NUCLEOTIDE SEQUENCE [LARGE SCALE GENOMIC DNA]</scope>
</reference>
<feature type="compositionally biased region" description="Low complexity" evidence="5">
    <location>
        <begin position="284"/>
        <end position="298"/>
    </location>
</feature>
<evidence type="ECO:0000256" key="2">
    <source>
        <dbReference type="ARBA" id="ARBA00023040"/>
    </source>
</evidence>
<keyword evidence="4" id="KW-0807">Transducer</keyword>
<organism evidence="7 8">
    <name type="scientific">Lymnaea stagnalis</name>
    <name type="common">Great pond snail</name>
    <name type="synonym">Helix stagnalis</name>
    <dbReference type="NCBI Taxonomy" id="6523"/>
    <lineage>
        <taxon>Eukaryota</taxon>
        <taxon>Metazoa</taxon>
        <taxon>Spiralia</taxon>
        <taxon>Lophotrochozoa</taxon>
        <taxon>Mollusca</taxon>
        <taxon>Gastropoda</taxon>
        <taxon>Heterobranchia</taxon>
        <taxon>Euthyneura</taxon>
        <taxon>Panpulmonata</taxon>
        <taxon>Hygrophila</taxon>
        <taxon>Lymnaeoidea</taxon>
        <taxon>Lymnaeidae</taxon>
        <taxon>Lymnaea</taxon>
    </lineage>
</organism>
<feature type="transmembrane region" description="Helical" evidence="6">
    <location>
        <begin position="376"/>
        <end position="398"/>
    </location>
</feature>
<dbReference type="GO" id="GO:0005886">
    <property type="term" value="C:plasma membrane"/>
    <property type="evidence" value="ECO:0007669"/>
    <property type="project" value="TreeGrafter"/>
</dbReference>
<dbReference type="Gene3D" id="1.20.1070.10">
    <property type="entry name" value="Rhodopsin 7-helix transmembrane proteins"/>
    <property type="match status" value="1"/>
</dbReference>
<accession>A0AAV2IAX6</accession>
<evidence type="ECO:0000256" key="4">
    <source>
        <dbReference type="ARBA" id="ARBA00023224"/>
    </source>
</evidence>
<evidence type="ECO:0000256" key="5">
    <source>
        <dbReference type="SAM" id="MobiDB-lite"/>
    </source>
</evidence>